<evidence type="ECO:0000256" key="1">
    <source>
        <dbReference type="SAM" id="Phobius"/>
    </source>
</evidence>
<keyword evidence="3" id="KW-1185">Reference proteome</keyword>
<feature type="transmembrane region" description="Helical" evidence="1">
    <location>
        <begin position="90"/>
        <end position="109"/>
    </location>
</feature>
<sequence length="128" mass="14986">METTKILIGYSIYLPVALLLTYYVSKTLFKNGKIFMLDIFKGREDIAEATNKLFETGFYLLNIGFALMILELQLSRDSYQELIENLSYKIGGFSIYLGVMLFFNLYFFFRGKRKAKETQLEERLVLKV</sequence>
<dbReference type="EMBL" id="JAOZEW010000005">
    <property type="protein sequence ID" value="MCV9927324.1"/>
    <property type="molecule type" value="Genomic_DNA"/>
</dbReference>
<proteinExistence type="predicted"/>
<organism evidence="2 3">
    <name type="scientific">Flavobacterium shii</name>
    <dbReference type="NCBI Taxonomy" id="2987687"/>
    <lineage>
        <taxon>Bacteria</taxon>
        <taxon>Pseudomonadati</taxon>
        <taxon>Bacteroidota</taxon>
        <taxon>Flavobacteriia</taxon>
        <taxon>Flavobacteriales</taxon>
        <taxon>Flavobacteriaceae</taxon>
        <taxon>Flavobacterium</taxon>
    </lineage>
</organism>
<keyword evidence="1" id="KW-1133">Transmembrane helix</keyword>
<dbReference type="Proteomes" id="UP001151079">
    <property type="component" value="Unassembled WGS sequence"/>
</dbReference>
<name>A0A9X2ZAM3_9FLAO</name>
<dbReference type="RefSeq" id="WP_264205491.1">
    <property type="nucleotide sequence ID" value="NZ_JAOZEW010000005.1"/>
</dbReference>
<protein>
    <submittedName>
        <fullName evidence="2">Uncharacterized protein</fullName>
    </submittedName>
</protein>
<evidence type="ECO:0000313" key="2">
    <source>
        <dbReference type="EMBL" id="MCV9927324.1"/>
    </source>
</evidence>
<reference evidence="2" key="1">
    <citation type="submission" date="2022-10" db="EMBL/GenBank/DDBJ databases">
        <title>Two novel species of Flavobacterium.</title>
        <authorList>
            <person name="Liu Q."/>
            <person name="Xin Y.-H."/>
        </authorList>
    </citation>
    <scope>NUCLEOTIDE SEQUENCE</scope>
    <source>
        <strain evidence="2">LS1R49</strain>
    </source>
</reference>
<keyword evidence="1" id="KW-0472">Membrane</keyword>
<keyword evidence="1" id="KW-0812">Transmembrane</keyword>
<comment type="caution">
    <text evidence="2">The sequence shown here is derived from an EMBL/GenBank/DDBJ whole genome shotgun (WGS) entry which is preliminary data.</text>
</comment>
<dbReference type="AlphaFoldDB" id="A0A9X2ZAM3"/>
<gene>
    <name evidence="2" type="ORF">OIU83_06660</name>
</gene>
<feature type="transmembrane region" description="Helical" evidence="1">
    <location>
        <begin position="6"/>
        <end position="24"/>
    </location>
</feature>
<feature type="transmembrane region" description="Helical" evidence="1">
    <location>
        <begin position="53"/>
        <end position="70"/>
    </location>
</feature>
<evidence type="ECO:0000313" key="3">
    <source>
        <dbReference type="Proteomes" id="UP001151079"/>
    </source>
</evidence>
<accession>A0A9X2ZAM3</accession>